<evidence type="ECO:0000256" key="1">
    <source>
        <dbReference type="SAM" id="MobiDB-lite"/>
    </source>
</evidence>
<proteinExistence type="predicted"/>
<dbReference type="Proteomes" id="UP001235064">
    <property type="component" value="Unassembled WGS sequence"/>
</dbReference>
<evidence type="ECO:0000313" key="3">
    <source>
        <dbReference type="EMBL" id="MDL9981204.1"/>
    </source>
</evidence>
<organism evidence="3 4">
    <name type="scientific">Microbacterium candidum</name>
    <dbReference type="NCBI Taxonomy" id="3041922"/>
    <lineage>
        <taxon>Bacteria</taxon>
        <taxon>Bacillati</taxon>
        <taxon>Actinomycetota</taxon>
        <taxon>Actinomycetes</taxon>
        <taxon>Micrococcales</taxon>
        <taxon>Microbacteriaceae</taxon>
        <taxon>Microbacterium</taxon>
    </lineage>
</organism>
<protein>
    <recommendedName>
        <fullName evidence="2">Fido domain-containing protein</fullName>
    </recommendedName>
</protein>
<accession>A0ABT7N3C2</accession>
<keyword evidence="4" id="KW-1185">Reference proteome</keyword>
<dbReference type="PROSITE" id="PS51459">
    <property type="entry name" value="FIDO"/>
    <property type="match status" value="1"/>
</dbReference>
<feature type="domain" description="Fido" evidence="2">
    <location>
        <begin position="151"/>
        <end position="296"/>
    </location>
</feature>
<name>A0ABT7N3C2_9MICO</name>
<dbReference type="InterPro" id="IPR003812">
    <property type="entry name" value="Fido"/>
</dbReference>
<evidence type="ECO:0000259" key="2">
    <source>
        <dbReference type="PROSITE" id="PS51459"/>
    </source>
</evidence>
<dbReference type="SUPFAM" id="SSF140931">
    <property type="entry name" value="Fic-like"/>
    <property type="match status" value="1"/>
</dbReference>
<feature type="region of interest" description="Disordered" evidence="1">
    <location>
        <begin position="1"/>
        <end position="31"/>
    </location>
</feature>
<comment type="caution">
    <text evidence="3">The sequence shown here is derived from an EMBL/GenBank/DDBJ whole genome shotgun (WGS) entry which is preliminary data.</text>
</comment>
<reference evidence="3 4" key="1">
    <citation type="submission" date="2023-06" db="EMBL/GenBank/DDBJ databases">
        <title>Microbacterium sp. nov., isolated from a waste landfill.</title>
        <authorList>
            <person name="Wen W."/>
        </authorList>
    </citation>
    <scope>NUCLEOTIDE SEQUENCE [LARGE SCALE GENOMIC DNA]</scope>
    <source>
        <strain evidence="3 4">ASV49</strain>
    </source>
</reference>
<evidence type="ECO:0000313" key="4">
    <source>
        <dbReference type="Proteomes" id="UP001235064"/>
    </source>
</evidence>
<sequence>MTGNDRSPRWGAGPEQYGAPTARPPRTLPVSGTARVRPEFAQAALQQEQLRLTGVYWDIAHVDLSVIGHAKDLSTSDASERARQRFRARKPDFIWDAARLEGNTFTLPEVRTLLEGVTVQGKPLDDQNQILALNEGFNELDRLVGNGQFDLTKPVSDRLHALVAAHEAIDSGMFRGEGQATGGGTVRLSSGGVVDGRPHGDGGVLLREAYADLLDYLTDEPDPRVRALVYAASVIRHQLYFDGNKRTAKLMASGELMRHGFDAISIPYARLYEQNLALDELFTTDDATGLMRLMADCAR</sequence>
<dbReference type="RefSeq" id="WP_286290226.1">
    <property type="nucleotide sequence ID" value="NZ_JASXSZ010000006.1"/>
</dbReference>
<dbReference type="Gene3D" id="1.10.3290.10">
    <property type="entry name" value="Fido-like domain"/>
    <property type="match status" value="1"/>
</dbReference>
<dbReference type="InterPro" id="IPR036597">
    <property type="entry name" value="Fido-like_dom_sf"/>
</dbReference>
<gene>
    <name evidence="3" type="ORF">QSV35_17870</name>
</gene>
<dbReference type="EMBL" id="JASXSZ010000006">
    <property type="protein sequence ID" value="MDL9981204.1"/>
    <property type="molecule type" value="Genomic_DNA"/>
</dbReference>